<sequence>MSELITRQGTIYYEVTGNGPSVLFLHSALTDHRQWRDQVNALSPSYRCITYDLLGSGLSDNAPDDYDPTDTLLALLDHLKVDRVALVGSSMGGSISIHAATRYPGRIQSIVLMGTGLFGFQPVLNTPEPTIYQEYEAALANHDIDRLVDLAEAIWLIGISGREEHVSKPYRELFRLMYRELLRKHGEFPQYRDMDDTGATRNLNMPVMVVVGDHDTAFCLAVTNYFEQTLPGVNIIRMPGVAHFPNLSKPQVVNELLLEWLKKNNE</sequence>
<dbReference type="Pfam" id="PF00561">
    <property type="entry name" value="Abhydrolase_1"/>
    <property type="match status" value="1"/>
</dbReference>
<dbReference type="PANTHER" id="PTHR43798">
    <property type="entry name" value="MONOACYLGLYCEROL LIPASE"/>
    <property type="match status" value="1"/>
</dbReference>
<keyword evidence="3" id="KW-1185">Reference proteome</keyword>
<dbReference type="RefSeq" id="WP_084661154.1">
    <property type="nucleotide sequence ID" value="NZ_FWWY01000001.1"/>
</dbReference>
<reference evidence="3" key="1">
    <citation type="submission" date="2017-04" db="EMBL/GenBank/DDBJ databases">
        <authorList>
            <person name="Varghese N."/>
            <person name="Submissions S."/>
        </authorList>
    </citation>
    <scope>NUCLEOTIDE SEQUENCE [LARGE SCALE GENOMIC DNA]</scope>
    <source>
        <strain evidence="3">DSM 9293</strain>
    </source>
</reference>
<dbReference type="EMBL" id="FWWY01000001">
    <property type="protein sequence ID" value="SMC04017.1"/>
    <property type="molecule type" value="Genomic_DNA"/>
</dbReference>
<dbReference type="InterPro" id="IPR000073">
    <property type="entry name" value="AB_hydrolase_1"/>
</dbReference>
<dbReference type="PRINTS" id="PR00111">
    <property type="entry name" value="ABHYDROLASE"/>
</dbReference>
<evidence type="ECO:0000259" key="1">
    <source>
        <dbReference type="Pfam" id="PF00561"/>
    </source>
</evidence>
<evidence type="ECO:0000313" key="2">
    <source>
        <dbReference type="EMBL" id="SMC04017.1"/>
    </source>
</evidence>
<dbReference type="Proteomes" id="UP000192660">
    <property type="component" value="Unassembled WGS sequence"/>
</dbReference>
<dbReference type="Gene3D" id="3.40.50.1820">
    <property type="entry name" value="alpha/beta hydrolase"/>
    <property type="match status" value="1"/>
</dbReference>
<dbReference type="GO" id="GO:0003824">
    <property type="term" value="F:catalytic activity"/>
    <property type="evidence" value="ECO:0007669"/>
    <property type="project" value="InterPro"/>
</dbReference>
<dbReference type="InterPro" id="IPR050266">
    <property type="entry name" value="AB_hydrolase_sf"/>
</dbReference>
<organism evidence="2 3">
    <name type="scientific">Sulfobacillus thermosulfidooxidans (strain DSM 9293 / VKM B-1269 / AT-1)</name>
    <dbReference type="NCBI Taxonomy" id="929705"/>
    <lineage>
        <taxon>Bacteria</taxon>
        <taxon>Bacillati</taxon>
        <taxon>Bacillota</taxon>
        <taxon>Clostridia</taxon>
        <taxon>Eubacteriales</taxon>
        <taxon>Clostridiales Family XVII. Incertae Sedis</taxon>
        <taxon>Sulfobacillus</taxon>
    </lineage>
</organism>
<dbReference type="AlphaFoldDB" id="A0A1W1WCL4"/>
<feature type="domain" description="AB hydrolase-1" evidence="1">
    <location>
        <begin position="20"/>
        <end position="250"/>
    </location>
</feature>
<accession>A0A1W1WCL4</accession>
<dbReference type="PRINTS" id="PR00412">
    <property type="entry name" value="EPOXHYDRLASE"/>
</dbReference>
<proteinExistence type="predicted"/>
<evidence type="ECO:0000313" key="3">
    <source>
        <dbReference type="Proteomes" id="UP000192660"/>
    </source>
</evidence>
<dbReference type="SUPFAM" id="SSF53474">
    <property type="entry name" value="alpha/beta-Hydrolases"/>
    <property type="match status" value="1"/>
</dbReference>
<name>A0A1W1WCL4_SULTA</name>
<dbReference type="InterPro" id="IPR029058">
    <property type="entry name" value="AB_hydrolase_fold"/>
</dbReference>
<protein>
    <submittedName>
        <fullName evidence="2">Pimeloyl-ACP methyl ester carboxylesterase</fullName>
    </submittedName>
</protein>
<gene>
    <name evidence="2" type="ORF">SAMN00768000_1414</name>
</gene>
<dbReference type="STRING" id="28034.BFX07_13905"/>
<dbReference type="OrthoDB" id="9775557at2"/>
<dbReference type="InterPro" id="IPR000639">
    <property type="entry name" value="Epox_hydrolase-like"/>
</dbReference>